<dbReference type="SUPFAM" id="SSF88723">
    <property type="entry name" value="PIN domain-like"/>
    <property type="match status" value="1"/>
</dbReference>
<dbReference type="Gene3D" id="3.40.50.1010">
    <property type="entry name" value="5'-nuclease"/>
    <property type="match status" value="1"/>
</dbReference>
<comment type="cofactor">
    <cofactor evidence="5">
        <name>Mg(2+)</name>
        <dbReference type="ChEBI" id="CHEBI:18420"/>
    </cofactor>
</comment>
<evidence type="ECO:0000256" key="4">
    <source>
        <dbReference type="ARBA" id="ARBA00022801"/>
    </source>
</evidence>
<feature type="binding site" evidence="5">
    <location>
        <position position="92"/>
    </location>
    <ligand>
        <name>Mg(2+)</name>
        <dbReference type="ChEBI" id="CHEBI:18420"/>
    </ligand>
</feature>
<dbReference type="InterPro" id="IPR022907">
    <property type="entry name" value="VapC_family"/>
</dbReference>
<dbReference type="InterPro" id="IPR029060">
    <property type="entry name" value="PIN-like_dom_sf"/>
</dbReference>
<keyword evidence="2 5" id="KW-0540">Nuclease</keyword>
<dbReference type="HAMAP" id="MF_00265">
    <property type="entry name" value="VapC_Nob1"/>
    <property type="match status" value="1"/>
</dbReference>
<organism evidence="7 8">
    <name type="scientific">Sphingomonas hankookensis</name>
    <dbReference type="NCBI Taxonomy" id="563996"/>
    <lineage>
        <taxon>Bacteria</taxon>
        <taxon>Pseudomonadati</taxon>
        <taxon>Pseudomonadota</taxon>
        <taxon>Alphaproteobacteria</taxon>
        <taxon>Sphingomonadales</taxon>
        <taxon>Sphingomonadaceae</taxon>
        <taxon>Sphingomonas</taxon>
    </lineage>
</organism>
<feature type="domain" description="PIN" evidence="6">
    <location>
        <begin position="3"/>
        <end position="117"/>
    </location>
</feature>
<evidence type="ECO:0000313" key="8">
    <source>
        <dbReference type="Proteomes" id="UP000076609"/>
    </source>
</evidence>
<proteinExistence type="inferred from homology"/>
<comment type="caution">
    <text evidence="7">The sequence shown here is derived from an EMBL/GenBank/DDBJ whole genome shotgun (WGS) entry which is preliminary data.</text>
</comment>
<dbReference type="RefSeq" id="WP_066690594.1">
    <property type="nucleotide sequence ID" value="NZ_LQQO01000019.1"/>
</dbReference>
<dbReference type="Pfam" id="PF01850">
    <property type="entry name" value="PIN"/>
    <property type="match status" value="1"/>
</dbReference>
<evidence type="ECO:0000256" key="5">
    <source>
        <dbReference type="HAMAP-Rule" id="MF_00265"/>
    </source>
</evidence>
<dbReference type="InterPro" id="IPR002716">
    <property type="entry name" value="PIN_dom"/>
</dbReference>
<comment type="similarity">
    <text evidence="5">Belongs to the PINc/VapC protein family.</text>
</comment>
<evidence type="ECO:0000256" key="1">
    <source>
        <dbReference type="ARBA" id="ARBA00022649"/>
    </source>
</evidence>
<evidence type="ECO:0000256" key="2">
    <source>
        <dbReference type="ARBA" id="ARBA00022722"/>
    </source>
</evidence>
<keyword evidence="8" id="KW-1185">Reference proteome</keyword>
<dbReference type="EMBL" id="LQQO01000019">
    <property type="protein sequence ID" value="KZE13592.1"/>
    <property type="molecule type" value="Genomic_DNA"/>
</dbReference>
<keyword evidence="5" id="KW-0800">Toxin</keyword>
<name>A0ABR5YBG2_9SPHN</name>
<dbReference type="EC" id="3.1.-.-" evidence="5"/>
<keyword evidence="1 5" id="KW-1277">Toxin-antitoxin system</keyword>
<accession>A0ABR5YBG2</accession>
<evidence type="ECO:0000256" key="3">
    <source>
        <dbReference type="ARBA" id="ARBA00022723"/>
    </source>
</evidence>
<dbReference type="Proteomes" id="UP000076609">
    <property type="component" value="Unassembled WGS sequence"/>
</dbReference>
<evidence type="ECO:0000313" key="7">
    <source>
        <dbReference type="EMBL" id="KZE13592.1"/>
    </source>
</evidence>
<feature type="binding site" evidence="5">
    <location>
        <position position="6"/>
    </location>
    <ligand>
        <name>Mg(2+)</name>
        <dbReference type="ChEBI" id="CHEBI:18420"/>
    </ligand>
</feature>
<keyword evidence="5" id="KW-0460">Magnesium</keyword>
<reference evidence="8" key="1">
    <citation type="submission" date="2016-01" db="EMBL/GenBank/DDBJ databases">
        <title>Draft genome of Chromobacterium sp. F49.</title>
        <authorList>
            <person name="Hong K.W."/>
        </authorList>
    </citation>
    <scope>NUCLEOTIDE SEQUENCE [LARGE SCALE GENOMIC DNA]</scope>
    <source>
        <strain evidence="8">CN3</strain>
    </source>
</reference>
<sequence length="128" mass="13665">MSVVLDASALLALLRGEAGAKKVEGALAGARMSVVNMAEVATHYHKLGMPDEEVDAMLRPLPVELVPADAALAREAARLRRHTVEGGLSLGDRFCLALAKREGLPAWTSDRKWKEIAAAAEVKVVAIR</sequence>
<protein>
    <recommendedName>
        <fullName evidence="5">Ribonuclease VapC</fullName>
        <shortName evidence="5">RNase VapC</shortName>
        <ecNumber evidence="5">3.1.-.-</ecNumber>
    </recommendedName>
    <alternativeName>
        <fullName evidence="5">Toxin VapC</fullName>
    </alternativeName>
</protein>
<evidence type="ECO:0000259" key="6">
    <source>
        <dbReference type="Pfam" id="PF01850"/>
    </source>
</evidence>
<comment type="function">
    <text evidence="5">Toxic component of a toxin-antitoxin (TA) system. An RNase.</text>
</comment>
<keyword evidence="3 5" id="KW-0479">Metal-binding</keyword>
<gene>
    <name evidence="5" type="primary">vapC</name>
    <name evidence="7" type="ORF">AVT10_15495</name>
</gene>
<keyword evidence="4 5" id="KW-0378">Hydrolase</keyword>